<feature type="domain" description="Mur ligase central" evidence="11">
    <location>
        <begin position="124"/>
        <end position="332"/>
    </location>
</feature>
<dbReference type="PANTHER" id="PTHR23135:SF4">
    <property type="entry name" value="UDP-N-ACETYLMURAMOYL-L-ALANYL-D-GLUTAMATE--2,6-DIAMINOPIMELATE LIGASE MURE HOMOLOG, CHLOROPLASTIC"/>
    <property type="match status" value="1"/>
</dbReference>
<dbReference type="Pfam" id="PF02875">
    <property type="entry name" value="Mur_ligase_C"/>
    <property type="match status" value="1"/>
</dbReference>
<evidence type="ECO:0000256" key="1">
    <source>
        <dbReference type="ARBA" id="ARBA00005898"/>
    </source>
</evidence>
<organism evidence="12 13">
    <name type="scientific">Chlorobium limicola (strain DSM 245 / NBRC 103803 / 6330)</name>
    <dbReference type="NCBI Taxonomy" id="290315"/>
    <lineage>
        <taxon>Bacteria</taxon>
        <taxon>Pseudomonadati</taxon>
        <taxon>Chlorobiota</taxon>
        <taxon>Chlorobiia</taxon>
        <taxon>Chlorobiales</taxon>
        <taxon>Chlorobiaceae</taxon>
        <taxon>Chlorobium/Pelodictyon group</taxon>
        <taxon>Chlorobium</taxon>
    </lineage>
</organism>
<dbReference type="GO" id="GO:0005737">
    <property type="term" value="C:cytoplasm"/>
    <property type="evidence" value="ECO:0007669"/>
    <property type="project" value="UniProtKB-SubCell"/>
</dbReference>
<dbReference type="GO" id="GO:0008360">
    <property type="term" value="P:regulation of cell shape"/>
    <property type="evidence" value="ECO:0007669"/>
    <property type="project" value="UniProtKB-KW"/>
</dbReference>
<dbReference type="NCBIfam" id="NF001126">
    <property type="entry name" value="PRK00139.1-4"/>
    <property type="match status" value="1"/>
</dbReference>
<keyword evidence="4 7" id="KW-0573">Peptidoglycan synthesis</keyword>
<comment type="caution">
    <text evidence="7">Lacks conserved residue(s) required for the propagation of feature annotation.</text>
</comment>
<feature type="binding site" evidence="7">
    <location>
        <position position="481"/>
    </location>
    <ligand>
        <name>meso-2,6-diaminopimelate</name>
        <dbReference type="ChEBI" id="CHEBI:57791"/>
    </ligand>
</feature>
<feature type="binding site" evidence="7">
    <location>
        <begin position="168"/>
        <end position="169"/>
    </location>
    <ligand>
        <name>UDP-N-acetyl-alpha-D-muramoyl-L-alanyl-D-glutamate</name>
        <dbReference type="ChEBI" id="CHEBI:83900"/>
    </ligand>
</feature>
<dbReference type="Proteomes" id="UP000008841">
    <property type="component" value="Chromosome"/>
</dbReference>
<keyword evidence="6 7" id="KW-0961">Cell wall biogenesis/degradation</keyword>
<accession>B3EIL3</accession>
<feature type="binding site" evidence="7">
    <location>
        <position position="485"/>
    </location>
    <ligand>
        <name>meso-2,6-diaminopimelate</name>
        <dbReference type="ChEBI" id="CHEBI:57791"/>
    </ligand>
</feature>
<dbReference type="GO" id="GO:0071555">
    <property type="term" value="P:cell wall organization"/>
    <property type="evidence" value="ECO:0007669"/>
    <property type="project" value="UniProtKB-KW"/>
</dbReference>
<dbReference type="Gene3D" id="3.40.1190.10">
    <property type="entry name" value="Mur-like, catalytic domain"/>
    <property type="match status" value="1"/>
</dbReference>
<comment type="catalytic activity">
    <reaction evidence="7">
        <text>UDP-N-acetyl-alpha-D-muramoyl-L-alanyl-D-glutamate + meso-2,6-diaminopimelate + ATP = UDP-N-acetyl-alpha-D-muramoyl-L-alanyl-gamma-D-glutamyl-meso-2,6-diaminopimelate + ADP + phosphate + H(+)</text>
        <dbReference type="Rhea" id="RHEA:23676"/>
        <dbReference type="ChEBI" id="CHEBI:15378"/>
        <dbReference type="ChEBI" id="CHEBI:30616"/>
        <dbReference type="ChEBI" id="CHEBI:43474"/>
        <dbReference type="ChEBI" id="CHEBI:57791"/>
        <dbReference type="ChEBI" id="CHEBI:83900"/>
        <dbReference type="ChEBI" id="CHEBI:83905"/>
        <dbReference type="ChEBI" id="CHEBI:456216"/>
        <dbReference type="EC" id="6.3.2.13"/>
    </reaction>
</comment>
<dbReference type="AlphaFoldDB" id="B3EIL3"/>
<evidence type="ECO:0000259" key="11">
    <source>
        <dbReference type="Pfam" id="PF08245"/>
    </source>
</evidence>
<keyword evidence="2 7" id="KW-0132">Cell division</keyword>
<dbReference type="InterPro" id="IPR035911">
    <property type="entry name" value="MurE/MurF_N"/>
</dbReference>
<feature type="binding site" evidence="7">
    <location>
        <position position="203"/>
    </location>
    <ligand>
        <name>UDP-N-acetyl-alpha-D-muramoyl-L-alanyl-D-glutamate</name>
        <dbReference type="ChEBI" id="CHEBI:83900"/>
    </ligand>
</feature>
<comment type="function">
    <text evidence="7">Catalyzes the addition of meso-diaminopimelic acid to the nucleotide precursor UDP-N-acetylmuramoyl-L-alanyl-D-glutamate (UMAG) in the biosynthesis of bacterial cell-wall peptidoglycan.</text>
</comment>
<dbReference type="GO" id="GO:0008765">
    <property type="term" value="F:UDP-N-acetylmuramoylalanyl-D-glutamate-2,6-diaminopimelate ligase activity"/>
    <property type="evidence" value="ECO:0007669"/>
    <property type="project" value="UniProtKB-UniRule"/>
</dbReference>
<dbReference type="Pfam" id="PF08245">
    <property type="entry name" value="Mur_ligase_M"/>
    <property type="match status" value="1"/>
</dbReference>
<keyword evidence="7" id="KW-0067">ATP-binding</keyword>
<keyword evidence="7" id="KW-0963">Cytoplasm</keyword>
<dbReference type="GO" id="GO:0000287">
    <property type="term" value="F:magnesium ion binding"/>
    <property type="evidence" value="ECO:0007669"/>
    <property type="project" value="UniProtKB-UniRule"/>
</dbReference>
<dbReference type="UniPathway" id="UPA00219"/>
<dbReference type="RefSeq" id="WP_012467389.1">
    <property type="nucleotide sequence ID" value="NC_010803.1"/>
</dbReference>
<evidence type="ECO:0000313" key="12">
    <source>
        <dbReference type="EMBL" id="ACD91525.1"/>
    </source>
</evidence>
<dbReference type="NCBIfam" id="TIGR01085">
    <property type="entry name" value="murE"/>
    <property type="match status" value="1"/>
</dbReference>
<evidence type="ECO:0000256" key="3">
    <source>
        <dbReference type="ARBA" id="ARBA00022960"/>
    </source>
</evidence>
<protein>
    <recommendedName>
        <fullName evidence="7">UDP-N-acetylmuramoyl-L-alanyl-D-glutamate--2,6-diaminopimelate ligase</fullName>
        <ecNumber evidence="7">6.3.2.13</ecNumber>
    </recommendedName>
    <alternativeName>
        <fullName evidence="7">Meso-A2pm-adding enzyme</fullName>
    </alternativeName>
    <alternativeName>
        <fullName evidence="7">Meso-diaminopimelate-adding enzyme</fullName>
    </alternativeName>
    <alternativeName>
        <fullName evidence="7">UDP-MurNAc-L-Ala-D-Glu:meso-diaminopimelate ligase</fullName>
    </alternativeName>
    <alternativeName>
        <fullName evidence="7">UDP-MurNAc-tripeptide synthetase</fullName>
    </alternativeName>
    <alternativeName>
        <fullName evidence="7">UDP-N-acetylmuramyl-tripeptide synthetase</fullName>
    </alternativeName>
</protein>
<dbReference type="PANTHER" id="PTHR23135">
    <property type="entry name" value="MUR LIGASE FAMILY MEMBER"/>
    <property type="match status" value="1"/>
</dbReference>
<sequence length="520" mass="56696">MTSGLYPLPFQEPLPLSAIVRELDVLEMAGTEDAERMIVSLAADSREVLPGSLFVAIRGFAFDGHRYISEAVRSGAAAVICEALPEDNGSGAVYIRVADSRRALAAAARAFYRNASERIFLIGVTGTNGKTTTARLIADMLNSCGIPAGYIGTNLCRIAGRDISLDRTTPEAHELQALFRRMLDAGCQAAVMEVSSHALVLDRVSGLRFRCAVFTNLSMEHLDFHQTMAGYADAKQILFDQLDPEGFAVFNIDDPYASQMASRVAADKRFCCTLKPQRELTLRCGRSFSAAVSSRTLGSASVELHFPDAVHTVQTELPGMYNVMNLLEAAAVLSGMGIAPGHVAAVLGKPFRVEGRMERIWDTEKSRCAFVDYAHTPDALEKALSALGELKSSDARLVVVFGCGGNRDRLKRPEMGRIASEKADFVFLTSDNPRDENPEFILDEIECGMEGSNYRRITGREEAIREAAATLLPGDILLVAGKGHETYQEIAGIKHFFSDQEILRECLQNGSLMAPEKERA</sequence>
<dbReference type="HAMAP" id="MF_00208">
    <property type="entry name" value="MurE"/>
    <property type="match status" value="1"/>
</dbReference>
<feature type="modified residue" description="N6-carboxylysine" evidence="7">
    <location>
        <position position="235"/>
    </location>
</feature>
<evidence type="ECO:0000259" key="10">
    <source>
        <dbReference type="Pfam" id="PF02875"/>
    </source>
</evidence>
<keyword evidence="7" id="KW-0436">Ligase</keyword>
<evidence type="ECO:0000259" key="9">
    <source>
        <dbReference type="Pfam" id="PF01225"/>
    </source>
</evidence>
<evidence type="ECO:0000256" key="6">
    <source>
        <dbReference type="ARBA" id="ARBA00023316"/>
    </source>
</evidence>
<feature type="domain" description="Mur ligase N-terminal catalytic" evidence="9">
    <location>
        <begin position="41"/>
        <end position="112"/>
    </location>
</feature>
<comment type="cofactor">
    <cofactor evidence="7">
        <name>Mg(2+)</name>
        <dbReference type="ChEBI" id="CHEBI:18420"/>
    </cofactor>
</comment>
<feature type="binding site" evidence="7">
    <location>
        <position position="195"/>
    </location>
    <ligand>
        <name>UDP-N-acetyl-alpha-D-muramoyl-L-alanyl-D-glutamate</name>
        <dbReference type="ChEBI" id="CHEBI:83900"/>
    </ligand>
</feature>
<keyword evidence="7" id="KW-0460">Magnesium</keyword>
<keyword evidence="3 7" id="KW-0133">Cell shape</keyword>
<dbReference type="STRING" id="290315.Clim_2507"/>
<keyword evidence="5 7" id="KW-0131">Cell cycle</keyword>
<keyword evidence="7" id="KW-0547">Nucleotide-binding</keyword>
<dbReference type="InterPro" id="IPR005761">
    <property type="entry name" value="UDP-N-AcMur-Glu-dNH2Pim_ligase"/>
</dbReference>
<comment type="similarity">
    <text evidence="1 7">Belongs to the MurCDEF family. MurE subfamily.</text>
</comment>
<dbReference type="Gene3D" id="3.90.190.20">
    <property type="entry name" value="Mur ligase, C-terminal domain"/>
    <property type="match status" value="1"/>
</dbReference>
<feature type="short sequence motif" description="Meso-diaminopimelate recognition motif" evidence="7">
    <location>
        <begin position="431"/>
        <end position="434"/>
    </location>
</feature>
<reference evidence="12 13" key="1">
    <citation type="submission" date="2008-05" db="EMBL/GenBank/DDBJ databases">
        <title>Complete sequence of Chlorobium limicola DSM 245.</title>
        <authorList>
            <consortium name="US DOE Joint Genome Institute"/>
            <person name="Lucas S."/>
            <person name="Copeland A."/>
            <person name="Lapidus A."/>
            <person name="Glavina del Rio T."/>
            <person name="Dalin E."/>
            <person name="Tice H."/>
            <person name="Bruce D."/>
            <person name="Goodwin L."/>
            <person name="Pitluck S."/>
            <person name="Schmutz J."/>
            <person name="Larimer F."/>
            <person name="Land M."/>
            <person name="Hauser L."/>
            <person name="Kyrpides N."/>
            <person name="Ovchinnikova G."/>
            <person name="Zhao F."/>
            <person name="Li T."/>
            <person name="Liu Z."/>
            <person name="Overmann J."/>
            <person name="Bryant D.A."/>
            <person name="Richardson P."/>
        </authorList>
    </citation>
    <scope>NUCLEOTIDE SEQUENCE [LARGE SCALE GENOMIC DNA]</scope>
    <source>
        <strain evidence="13">DSM 245 / NBRC 103803 / 6330</strain>
    </source>
</reference>
<dbReference type="SUPFAM" id="SSF63418">
    <property type="entry name" value="MurE/MurF N-terminal domain"/>
    <property type="match status" value="1"/>
</dbReference>
<dbReference type="InterPro" id="IPR013221">
    <property type="entry name" value="Mur_ligase_cen"/>
</dbReference>
<dbReference type="KEGG" id="cli:Clim_2507"/>
<feature type="binding site" evidence="7">
    <location>
        <begin position="126"/>
        <end position="132"/>
    </location>
    <ligand>
        <name>ATP</name>
        <dbReference type="ChEBI" id="CHEBI:30616"/>
    </ligand>
</feature>
<proteinExistence type="inferred from homology"/>
<dbReference type="eggNOG" id="COG0769">
    <property type="taxonomic scope" value="Bacteria"/>
</dbReference>
<feature type="binding site" evidence="7">
    <location>
        <position position="407"/>
    </location>
    <ligand>
        <name>meso-2,6-diaminopimelate</name>
        <dbReference type="ChEBI" id="CHEBI:57791"/>
    </ligand>
</feature>
<dbReference type="InterPro" id="IPR000713">
    <property type="entry name" value="Mur_ligase_N"/>
</dbReference>
<evidence type="ECO:0000256" key="5">
    <source>
        <dbReference type="ARBA" id="ARBA00023306"/>
    </source>
</evidence>
<dbReference type="NCBIfam" id="NF001124">
    <property type="entry name" value="PRK00139.1-2"/>
    <property type="match status" value="1"/>
</dbReference>
<gene>
    <name evidence="7" type="primary">murE</name>
    <name evidence="12" type="ordered locus">Clim_2507</name>
</gene>
<dbReference type="SUPFAM" id="SSF53623">
    <property type="entry name" value="MurD-like peptide ligases, catalytic domain"/>
    <property type="match status" value="1"/>
</dbReference>
<dbReference type="HOGENOM" id="CLU_022291_4_1_10"/>
<evidence type="ECO:0000256" key="2">
    <source>
        <dbReference type="ARBA" id="ARBA00022618"/>
    </source>
</evidence>
<dbReference type="EC" id="6.3.2.13" evidence="7"/>
<evidence type="ECO:0000256" key="7">
    <source>
        <dbReference type="HAMAP-Rule" id="MF_00208"/>
    </source>
</evidence>
<name>B3EIL3_CHLL2</name>
<feature type="binding site" evidence="7">
    <location>
        <begin position="431"/>
        <end position="434"/>
    </location>
    <ligand>
        <name>meso-2,6-diaminopimelate</name>
        <dbReference type="ChEBI" id="CHEBI:57791"/>
    </ligand>
</feature>
<feature type="binding site" evidence="7">
    <location>
        <position position="45"/>
    </location>
    <ligand>
        <name>UDP-N-acetyl-alpha-D-muramoyl-L-alanyl-D-glutamate</name>
        <dbReference type="ChEBI" id="CHEBI:83900"/>
    </ligand>
</feature>
<evidence type="ECO:0000313" key="13">
    <source>
        <dbReference type="Proteomes" id="UP000008841"/>
    </source>
</evidence>
<dbReference type="Gene3D" id="3.40.1390.10">
    <property type="entry name" value="MurE/MurF, N-terminal domain"/>
    <property type="match status" value="1"/>
</dbReference>
<dbReference type="EMBL" id="CP001097">
    <property type="protein sequence ID" value="ACD91525.1"/>
    <property type="molecule type" value="Genomic_DNA"/>
</dbReference>
<dbReference type="Pfam" id="PF01225">
    <property type="entry name" value="Mur_ligase"/>
    <property type="match status" value="1"/>
</dbReference>
<dbReference type="GO" id="GO:0009252">
    <property type="term" value="P:peptidoglycan biosynthetic process"/>
    <property type="evidence" value="ECO:0007669"/>
    <property type="project" value="UniProtKB-UniRule"/>
</dbReference>
<evidence type="ECO:0000256" key="8">
    <source>
        <dbReference type="RuleBase" id="RU004135"/>
    </source>
</evidence>
<dbReference type="SUPFAM" id="SSF53244">
    <property type="entry name" value="MurD-like peptide ligases, peptide-binding domain"/>
    <property type="match status" value="1"/>
</dbReference>
<comment type="subcellular location">
    <subcellularLocation>
        <location evidence="7 8">Cytoplasm</location>
    </subcellularLocation>
</comment>
<dbReference type="GO" id="GO:0051301">
    <property type="term" value="P:cell division"/>
    <property type="evidence" value="ECO:0007669"/>
    <property type="project" value="UniProtKB-KW"/>
</dbReference>
<dbReference type="InterPro" id="IPR004101">
    <property type="entry name" value="Mur_ligase_C"/>
</dbReference>
<comment type="PTM">
    <text evidence="7">Carboxylation is probably crucial for Mg(2+) binding and, consequently, for the gamma-phosphate positioning of ATP.</text>
</comment>
<dbReference type="InterPro" id="IPR036565">
    <property type="entry name" value="Mur-like_cat_sf"/>
</dbReference>
<dbReference type="InterPro" id="IPR036615">
    <property type="entry name" value="Mur_ligase_C_dom_sf"/>
</dbReference>
<evidence type="ECO:0000256" key="4">
    <source>
        <dbReference type="ARBA" id="ARBA00022984"/>
    </source>
</evidence>
<dbReference type="GO" id="GO:0005524">
    <property type="term" value="F:ATP binding"/>
    <property type="evidence" value="ECO:0007669"/>
    <property type="project" value="UniProtKB-UniRule"/>
</dbReference>
<feature type="domain" description="Mur ligase C-terminal" evidence="10">
    <location>
        <begin position="355"/>
        <end position="483"/>
    </location>
</feature>
<comment type="pathway">
    <text evidence="7 8">Cell wall biogenesis; peptidoglycan biosynthesis.</text>
</comment>